<sequence>VQQMEYQNNRDKCQSLKELEEFERKMAQSCNDLCTCQNENRRLRRCLQEKEEEMHNLTSEINLLSRELQSEKLESDRHQDRAVNLENDNKEICRLLQQKVKC</sequence>
<evidence type="ECO:0000313" key="3">
    <source>
        <dbReference type="Proteomes" id="UP000678393"/>
    </source>
</evidence>
<evidence type="ECO:0000313" key="2">
    <source>
        <dbReference type="EMBL" id="CAG5115527.1"/>
    </source>
</evidence>
<dbReference type="Proteomes" id="UP000678393">
    <property type="component" value="Unassembled WGS sequence"/>
</dbReference>
<accession>A0A8S3YEK7</accession>
<reference evidence="2" key="1">
    <citation type="submission" date="2021-04" db="EMBL/GenBank/DDBJ databases">
        <authorList>
            <consortium name="Molecular Ecology Group"/>
        </authorList>
    </citation>
    <scope>NUCLEOTIDE SEQUENCE</scope>
</reference>
<feature type="coiled-coil region" evidence="1">
    <location>
        <begin position="40"/>
        <end position="88"/>
    </location>
</feature>
<keyword evidence="1" id="KW-0175">Coiled coil</keyword>
<comment type="caution">
    <text evidence="2">The sequence shown here is derived from an EMBL/GenBank/DDBJ whole genome shotgun (WGS) entry which is preliminary data.</text>
</comment>
<protein>
    <submittedName>
        <fullName evidence="2">Uncharacterized protein</fullName>
    </submittedName>
</protein>
<dbReference type="EMBL" id="CAJHNH020000127">
    <property type="protein sequence ID" value="CAG5115527.1"/>
    <property type="molecule type" value="Genomic_DNA"/>
</dbReference>
<name>A0A8S3YEK7_9EUPU</name>
<proteinExistence type="predicted"/>
<evidence type="ECO:0000256" key="1">
    <source>
        <dbReference type="SAM" id="Coils"/>
    </source>
</evidence>
<feature type="non-terminal residue" evidence="2">
    <location>
        <position position="1"/>
    </location>
</feature>
<feature type="non-terminal residue" evidence="2">
    <location>
        <position position="102"/>
    </location>
</feature>
<dbReference type="AlphaFoldDB" id="A0A8S3YEK7"/>
<organism evidence="2 3">
    <name type="scientific">Candidula unifasciata</name>
    <dbReference type="NCBI Taxonomy" id="100452"/>
    <lineage>
        <taxon>Eukaryota</taxon>
        <taxon>Metazoa</taxon>
        <taxon>Spiralia</taxon>
        <taxon>Lophotrochozoa</taxon>
        <taxon>Mollusca</taxon>
        <taxon>Gastropoda</taxon>
        <taxon>Heterobranchia</taxon>
        <taxon>Euthyneura</taxon>
        <taxon>Panpulmonata</taxon>
        <taxon>Eupulmonata</taxon>
        <taxon>Stylommatophora</taxon>
        <taxon>Helicina</taxon>
        <taxon>Helicoidea</taxon>
        <taxon>Geomitridae</taxon>
        <taxon>Candidula</taxon>
    </lineage>
</organism>
<gene>
    <name evidence="2" type="ORF">CUNI_LOCUS1085</name>
</gene>
<keyword evidence="3" id="KW-1185">Reference proteome</keyword>